<dbReference type="SUPFAM" id="SSF53383">
    <property type="entry name" value="PLP-dependent transferases"/>
    <property type="match status" value="1"/>
</dbReference>
<dbReference type="GO" id="GO:0030170">
    <property type="term" value="F:pyridoxal phosphate binding"/>
    <property type="evidence" value="ECO:0007669"/>
    <property type="project" value="InterPro"/>
</dbReference>
<evidence type="ECO:0000256" key="2">
    <source>
        <dbReference type="ARBA" id="ARBA00009533"/>
    </source>
</evidence>
<keyword evidence="8" id="KW-0808">Transferase</keyword>
<protein>
    <submittedName>
        <fullName evidence="8">Aspartate aminotransferase family protein</fullName>
    </submittedName>
</protein>
<dbReference type="InterPro" id="IPR002129">
    <property type="entry name" value="PyrdxlP-dep_de-COase"/>
</dbReference>
<comment type="similarity">
    <text evidence="2 7">Belongs to the group II decarboxylase family.</text>
</comment>
<comment type="caution">
    <text evidence="8">The sequence shown here is derived from an EMBL/GenBank/DDBJ whole genome shotgun (WGS) entry which is preliminary data.</text>
</comment>
<dbReference type="InterPro" id="IPR015422">
    <property type="entry name" value="PyrdxlP-dep_Trfase_small"/>
</dbReference>
<dbReference type="GO" id="GO:0016831">
    <property type="term" value="F:carboxy-lyase activity"/>
    <property type="evidence" value="ECO:0007669"/>
    <property type="project" value="UniProtKB-KW"/>
</dbReference>
<dbReference type="Gene3D" id="3.40.640.10">
    <property type="entry name" value="Type I PLP-dependent aspartate aminotransferase-like (Major domain)"/>
    <property type="match status" value="1"/>
</dbReference>
<evidence type="ECO:0000256" key="7">
    <source>
        <dbReference type="RuleBase" id="RU000382"/>
    </source>
</evidence>
<accession>A0A3D8VGU5</accession>
<sequence>MATDPIPSSLFQSAVFDEYLDNARMHAGHYLRRLPDRHVAARAGRDELLSALRMPLPQHGDEGGEVIDLLAQQAERGAVACNSPRYFGFVVGGAYPVALAADWLVSTWDQNAGIYAISPLVSVVEEIAGQWLLDLFDLPRESGVGFVTGCQMANFTCLAAARHQMLRRAGWDVEADGLQGAPRLHVVASAESHVTIDVALRYLGLGTRSVHRVETDAQGRMNADRLRKVVASIEGPMIVCAQAGNVNTGAFDPLREVAEVVRERGAWLHVDGAFGLWARASESLRGLADGIELADSWATDAHKWLNVPYDCGVAIVRHAQDHREAMTSQAAYLIQTHGEERDAVDWVPEFSRRARGVPVYATLRALGKGGVQDLIDASCERARQMADALRTADGVQVLNDVVLNQVLVRFGDDDDLTRAVIAGVQRDGTCWLGGTTWQGKAAMRISVSNWATSEDDAERSVAAILRVFHALHAAAGTA</sequence>
<dbReference type="Proteomes" id="UP000256829">
    <property type="component" value="Unassembled WGS sequence"/>
</dbReference>
<dbReference type="AlphaFoldDB" id="A0A3D8VGU5"/>
<evidence type="ECO:0000256" key="1">
    <source>
        <dbReference type="ARBA" id="ARBA00001933"/>
    </source>
</evidence>
<evidence type="ECO:0000313" key="8">
    <source>
        <dbReference type="EMBL" id="RDY68311.1"/>
    </source>
</evidence>
<keyword evidence="3" id="KW-0210">Decarboxylase</keyword>
<dbReference type="PANTHER" id="PTHR11999:SF70">
    <property type="entry name" value="MIP05841P"/>
    <property type="match status" value="1"/>
</dbReference>
<dbReference type="EMBL" id="QTJR01000003">
    <property type="protein sequence ID" value="RDY68311.1"/>
    <property type="molecule type" value="Genomic_DNA"/>
</dbReference>
<gene>
    <name evidence="8" type="ORF">DX912_06845</name>
</gene>
<name>A0A3D8VGU5_9GAMM</name>
<evidence type="ECO:0000256" key="4">
    <source>
        <dbReference type="ARBA" id="ARBA00022898"/>
    </source>
</evidence>
<comment type="cofactor">
    <cofactor evidence="1 6 7">
        <name>pyridoxal 5'-phosphate</name>
        <dbReference type="ChEBI" id="CHEBI:597326"/>
    </cofactor>
</comment>
<evidence type="ECO:0000256" key="6">
    <source>
        <dbReference type="PIRSR" id="PIRSR602129-50"/>
    </source>
</evidence>
<evidence type="ECO:0000256" key="3">
    <source>
        <dbReference type="ARBA" id="ARBA00022793"/>
    </source>
</evidence>
<keyword evidence="8" id="KW-0032">Aminotransferase</keyword>
<keyword evidence="5 7" id="KW-0456">Lyase</keyword>
<dbReference type="PANTHER" id="PTHR11999">
    <property type="entry name" value="GROUP II PYRIDOXAL-5-PHOSPHATE DECARBOXYLASE"/>
    <property type="match status" value="1"/>
</dbReference>
<evidence type="ECO:0000313" key="9">
    <source>
        <dbReference type="Proteomes" id="UP000256829"/>
    </source>
</evidence>
<feature type="modified residue" description="N6-(pyridoxal phosphate)lysine" evidence="6">
    <location>
        <position position="303"/>
    </location>
</feature>
<keyword evidence="9" id="KW-1185">Reference proteome</keyword>
<evidence type="ECO:0000256" key="5">
    <source>
        <dbReference type="ARBA" id="ARBA00023239"/>
    </source>
</evidence>
<dbReference type="GO" id="GO:0008483">
    <property type="term" value="F:transaminase activity"/>
    <property type="evidence" value="ECO:0007669"/>
    <property type="project" value="UniProtKB-KW"/>
</dbReference>
<dbReference type="RefSeq" id="WP_115841736.1">
    <property type="nucleotide sequence ID" value="NZ_CP183976.1"/>
</dbReference>
<dbReference type="InterPro" id="IPR015421">
    <property type="entry name" value="PyrdxlP-dep_Trfase_major"/>
</dbReference>
<dbReference type="Gene3D" id="3.90.1150.10">
    <property type="entry name" value="Aspartate Aminotransferase, domain 1"/>
    <property type="match status" value="1"/>
</dbReference>
<dbReference type="Pfam" id="PF00282">
    <property type="entry name" value="Pyridoxal_deC"/>
    <property type="match status" value="1"/>
</dbReference>
<reference evidence="8 9" key="1">
    <citation type="submission" date="2018-08" db="EMBL/GenBank/DDBJ databases">
        <title>Lysobacter soli KCTC 22011, whole genome shotgun sequence.</title>
        <authorList>
            <person name="Zhang X."/>
            <person name="Feng G."/>
            <person name="Zhu H."/>
        </authorList>
    </citation>
    <scope>NUCLEOTIDE SEQUENCE [LARGE SCALE GENOMIC DNA]</scope>
    <source>
        <strain evidence="8 9">KCTC 22011</strain>
    </source>
</reference>
<dbReference type="GO" id="GO:0019752">
    <property type="term" value="P:carboxylic acid metabolic process"/>
    <property type="evidence" value="ECO:0007669"/>
    <property type="project" value="InterPro"/>
</dbReference>
<organism evidence="8 9">
    <name type="scientific">Lysobacter soli</name>
    <dbReference type="NCBI Taxonomy" id="453783"/>
    <lineage>
        <taxon>Bacteria</taxon>
        <taxon>Pseudomonadati</taxon>
        <taxon>Pseudomonadota</taxon>
        <taxon>Gammaproteobacteria</taxon>
        <taxon>Lysobacterales</taxon>
        <taxon>Lysobacteraceae</taxon>
        <taxon>Lysobacter</taxon>
    </lineage>
</organism>
<proteinExistence type="inferred from homology"/>
<dbReference type="InterPro" id="IPR015424">
    <property type="entry name" value="PyrdxlP-dep_Trfase"/>
</dbReference>
<dbReference type="InterPro" id="IPR010977">
    <property type="entry name" value="Aromatic_deC"/>
</dbReference>
<keyword evidence="4 6" id="KW-0663">Pyridoxal phosphate</keyword>